<evidence type="ECO:0000313" key="2">
    <source>
        <dbReference type="Proteomes" id="UP000198804"/>
    </source>
</evidence>
<dbReference type="AlphaFoldDB" id="A0A1I4KM63"/>
<dbReference type="EMBL" id="FOSV01000025">
    <property type="protein sequence ID" value="SFL79537.1"/>
    <property type="molecule type" value="Genomic_DNA"/>
</dbReference>
<sequence length="137" mass="14307">MRAGRGGELILNNCGRQVFTGVAICTVCAPGLGELSLDLGTALKQTQMTRLTSDMLQLFTRAVRKGSADQAPVRHRIACEHDLPNIADEIADVHRNASGSIACIAALPDLAGRPSQASRLSQCCRSSGLGAAHLKGG</sequence>
<evidence type="ECO:0000313" key="1">
    <source>
        <dbReference type="EMBL" id="SFL79537.1"/>
    </source>
</evidence>
<keyword evidence="2" id="KW-1185">Reference proteome</keyword>
<proteinExistence type="predicted"/>
<dbReference type="Proteomes" id="UP000198804">
    <property type="component" value="Unassembled WGS sequence"/>
</dbReference>
<dbReference type="STRING" id="414703.SAMN04488125_1254"/>
<protein>
    <submittedName>
        <fullName evidence="1">Uncharacterized protein</fullName>
    </submittedName>
</protein>
<accession>A0A1I4KM63</accession>
<gene>
    <name evidence="1" type="ORF">SAMN04488125_1254</name>
</gene>
<reference evidence="2" key="1">
    <citation type="submission" date="2016-10" db="EMBL/GenBank/DDBJ databases">
        <authorList>
            <person name="Varghese N."/>
            <person name="Submissions S."/>
        </authorList>
    </citation>
    <scope>NUCLEOTIDE SEQUENCE [LARGE SCALE GENOMIC DNA]</scope>
    <source>
        <strain evidence="2">CGMCC 1.6474</strain>
    </source>
</reference>
<organism evidence="1 2">
    <name type="scientific">Methylorubrum salsuginis</name>
    <dbReference type="NCBI Taxonomy" id="414703"/>
    <lineage>
        <taxon>Bacteria</taxon>
        <taxon>Pseudomonadati</taxon>
        <taxon>Pseudomonadota</taxon>
        <taxon>Alphaproteobacteria</taxon>
        <taxon>Hyphomicrobiales</taxon>
        <taxon>Methylobacteriaceae</taxon>
        <taxon>Methylorubrum</taxon>
    </lineage>
</organism>
<name>A0A1I4KM63_9HYPH</name>